<comment type="caution">
    <text evidence="1">The sequence shown here is derived from an EMBL/GenBank/DDBJ whole genome shotgun (WGS) entry which is preliminary data.</text>
</comment>
<organism evidence="1 2">
    <name type="scientific">Russula earlei</name>
    <dbReference type="NCBI Taxonomy" id="71964"/>
    <lineage>
        <taxon>Eukaryota</taxon>
        <taxon>Fungi</taxon>
        <taxon>Dikarya</taxon>
        <taxon>Basidiomycota</taxon>
        <taxon>Agaricomycotina</taxon>
        <taxon>Agaricomycetes</taxon>
        <taxon>Russulales</taxon>
        <taxon>Russulaceae</taxon>
        <taxon>Russula</taxon>
    </lineage>
</organism>
<evidence type="ECO:0000313" key="2">
    <source>
        <dbReference type="Proteomes" id="UP001207468"/>
    </source>
</evidence>
<dbReference type="Proteomes" id="UP001207468">
    <property type="component" value="Unassembled WGS sequence"/>
</dbReference>
<gene>
    <name evidence="1" type="ORF">F5148DRAFT_847419</name>
</gene>
<protein>
    <submittedName>
        <fullName evidence="1">Uncharacterized protein</fullName>
    </submittedName>
</protein>
<dbReference type="EMBL" id="JAGFNK010000797">
    <property type="protein sequence ID" value="KAI9439467.1"/>
    <property type="molecule type" value="Genomic_DNA"/>
</dbReference>
<accession>A0ACC0TT98</accession>
<proteinExistence type="predicted"/>
<keyword evidence="2" id="KW-1185">Reference proteome</keyword>
<reference evidence="1" key="1">
    <citation type="submission" date="2021-03" db="EMBL/GenBank/DDBJ databases">
        <title>Evolutionary priming and transition to the ectomycorrhizal habit in an iconic lineage of mushroom-forming fungi: is preadaptation a requirement?</title>
        <authorList>
            <consortium name="DOE Joint Genome Institute"/>
            <person name="Looney B.P."/>
            <person name="Miyauchi S."/>
            <person name="Morin E."/>
            <person name="Drula E."/>
            <person name="Courty P.E."/>
            <person name="Chicoki N."/>
            <person name="Fauchery L."/>
            <person name="Kohler A."/>
            <person name="Kuo A."/>
            <person name="LaButti K."/>
            <person name="Pangilinan J."/>
            <person name="Lipzen A."/>
            <person name="Riley R."/>
            <person name="Andreopoulos W."/>
            <person name="He G."/>
            <person name="Johnson J."/>
            <person name="Barry K.W."/>
            <person name="Grigoriev I.V."/>
            <person name="Nagy L."/>
            <person name="Hibbett D."/>
            <person name="Henrissat B."/>
            <person name="Matheny P.B."/>
            <person name="Labbe J."/>
            <person name="Martin A.F."/>
        </authorList>
    </citation>
    <scope>NUCLEOTIDE SEQUENCE</scope>
    <source>
        <strain evidence="1">BPL698</strain>
    </source>
</reference>
<evidence type="ECO:0000313" key="1">
    <source>
        <dbReference type="EMBL" id="KAI9439467.1"/>
    </source>
</evidence>
<name>A0ACC0TT98_9AGAM</name>
<sequence length="180" mass="20403">MALVLLVKVPSLPLLSFFFLCFCFRICTCQSVLLLNMNRLGGATRPYLESRIILMLTRLLHRTFILFSSYYMKSLRPTTPANGCHGSTCAQRRCQLYTRGLCRGPSLLNPNTFFYTNTTNGRTRPPGRLSFSVGRVGVPSAMDSFSMLCCKERKEKTNLLLVVVVSAAERPFFFWMNDMG</sequence>